<proteinExistence type="predicted"/>
<dbReference type="NCBIfam" id="TIGR02973">
    <property type="entry name" value="nitrate_rd_NapE"/>
    <property type="match status" value="1"/>
</dbReference>
<dbReference type="Pfam" id="PF06796">
    <property type="entry name" value="NapE"/>
    <property type="match status" value="1"/>
</dbReference>
<evidence type="ECO:0000256" key="2">
    <source>
        <dbReference type="SAM" id="Phobius"/>
    </source>
</evidence>
<feature type="transmembrane region" description="Helical" evidence="2">
    <location>
        <begin position="39"/>
        <end position="64"/>
    </location>
</feature>
<evidence type="ECO:0000313" key="4">
    <source>
        <dbReference type="Proteomes" id="UP000781958"/>
    </source>
</evidence>
<evidence type="ECO:0000256" key="1">
    <source>
        <dbReference type="SAM" id="MobiDB-lite"/>
    </source>
</evidence>
<comment type="caution">
    <text evidence="3">The sequence shown here is derived from an EMBL/GenBank/DDBJ whole genome shotgun (WGS) entry which is preliminary data.</text>
</comment>
<protein>
    <submittedName>
        <fullName evidence="3">Nitrate reductase NapE</fullName>
    </submittedName>
</protein>
<keyword evidence="2" id="KW-0472">Membrane</keyword>
<reference evidence="3 4" key="1">
    <citation type="submission" date="2021-03" db="EMBL/GenBank/DDBJ databases">
        <title>Genomic Encyclopedia of Type Strains, Phase III (KMG-III): the genomes of soil and plant-associated and newly described type strains.</title>
        <authorList>
            <person name="Whitman W."/>
        </authorList>
    </citation>
    <scope>NUCLEOTIDE SEQUENCE [LARGE SCALE GENOMIC DNA]</scope>
    <source>
        <strain evidence="3 4">IMMIB AFH-6</strain>
    </source>
</reference>
<dbReference type="Proteomes" id="UP000781958">
    <property type="component" value="Unassembled WGS sequence"/>
</dbReference>
<dbReference type="RefSeq" id="WP_209765873.1">
    <property type="nucleotide sequence ID" value="NZ_JAGINP010000005.1"/>
</dbReference>
<feature type="compositionally biased region" description="Basic and acidic residues" evidence="1">
    <location>
        <begin position="1"/>
        <end position="17"/>
    </location>
</feature>
<dbReference type="EMBL" id="JAGINP010000005">
    <property type="protein sequence ID" value="MBP2292062.1"/>
    <property type="molecule type" value="Genomic_DNA"/>
</dbReference>
<keyword evidence="4" id="KW-1185">Reference proteome</keyword>
<keyword evidence="2" id="KW-1133">Transmembrane helix</keyword>
<gene>
    <name evidence="3" type="ORF">J2851_001823</name>
</gene>
<feature type="region of interest" description="Disordered" evidence="1">
    <location>
        <begin position="1"/>
        <end position="22"/>
    </location>
</feature>
<organism evidence="3 4">
    <name type="scientific">Azospirillum rugosum</name>
    <dbReference type="NCBI Taxonomy" id="416170"/>
    <lineage>
        <taxon>Bacteria</taxon>
        <taxon>Pseudomonadati</taxon>
        <taxon>Pseudomonadota</taxon>
        <taxon>Alphaproteobacteria</taxon>
        <taxon>Rhodospirillales</taxon>
        <taxon>Azospirillaceae</taxon>
        <taxon>Azospirillum</taxon>
    </lineage>
</organism>
<name>A0ABS4SHU1_9PROT</name>
<sequence length="77" mass="8481">MSHFRREERSSTPDRLKPRLVTPPAVADSGAKRREIAMFLLLAVVIWPILSVAIVGGYGFLVWMSQLIMGPPGPPPV</sequence>
<evidence type="ECO:0000313" key="3">
    <source>
        <dbReference type="EMBL" id="MBP2292062.1"/>
    </source>
</evidence>
<dbReference type="InterPro" id="IPR010649">
    <property type="entry name" value="NapE_TorE"/>
</dbReference>
<keyword evidence="2" id="KW-0812">Transmembrane</keyword>
<accession>A0ABS4SHU1</accession>
<dbReference type="InterPro" id="IPR004448">
    <property type="entry name" value="Nitrate_reductase_NapE"/>
</dbReference>